<organism evidence="9 10">
    <name type="scientific">Paenibacillus riograndensis SBR5</name>
    <dbReference type="NCBI Taxonomy" id="1073571"/>
    <lineage>
        <taxon>Bacteria</taxon>
        <taxon>Bacillati</taxon>
        <taxon>Bacillota</taxon>
        <taxon>Bacilli</taxon>
        <taxon>Bacillales</taxon>
        <taxon>Paenibacillaceae</taxon>
        <taxon>Paenibacillus</taxon>
        <taxon>Paenibacillus sonchi group</taxon>
    </lineage>
</organism>
<dbReference type="Gene3D" id="3.40.50.720">
    <property type="entry name" value="NAD(P)-binding Rossmann-like Domain"/>
    <property type="match status" value="1"/>
</dbReference>
<dbReference type="GO" id="GO:0004312">
    <property type="term" value="F:fatty acid synthase activity"/>
    <property type="evidence" value="ECO:0007669"/>
    <property type="project" value="TreeGrafter"/>
</dbReference>
<evidence type="ECO:0000259" key="7">
    <source>
        <dbReference type="PROSITE" id="PS50075"/>
    </source>
</evidence>
<dbReference type="Pfam" id="PF00109">
    <property type="entry name" value="ketoacyl-synt"/>
    <property type="match status" value="1"/>
</dbReference>
<keyword evidence="4" id="KW-0276">Fatty acid metabolism</keyword>
<dbReference type="Gene3D" id="3.40.366.10">
    <property type="entry name" value="Malonyl-Coenzyme A Acyl Carrier Protein, domain 2"/>
    <property type="match status" value="1"/>
</dbReference>
<dbReference type="Gene3D" id="3.40.47.10">
    <property type="match status" value="1"/>
</dbReference>
<feature type="domain" description="Carrier" evidence="7">
    <location>
        <begin position="1322"/>
        <end position="1397"/>
    </location>
</feature>
<dbReference type="FunFam" id="3.40.47.10:FF:000042">
    <property type="entry name" value="Polyketide synthase Pks13"/>
    <property type="match status" value="1"/>
</dbReference>
<keyword evidence="6" id="KW-0511">Multifunctional enzyme</keyword>
<evidence type="ECO:0000256" key="4">
    <source>
        <dbReference type="ARBA" id="ARBA00022832"/>
    </source>
</evidence>
<dbReference type="InterPro" id="IPR016039">
    <property type="entry name" value="Thiolase-like"/>
</dbReference>
<sequence>MLDDDAMQSKIAIIGLACRVPGADTPAAFWHQIVNGVESIRTFKDEELTASGISADILNHPQYVKRGAVIENADCFDAGFFRYTAKDAEITDPQHRAFLECAWEALEDAGCVQDLEKYPVGVYASSCISSYVLNLYSDPELMGRLGHVQIGIGNEKDFLASKVSYKLGLRGPSVNVQTACSSSLVAVHMASQSLLNGECDLALAGGVTIRSEQRAGYMYQKEGMVSPDGHCRVFDKDSKGTVFGNGLGIVVLKRLADAVRDRDNIQAVICGTAVNNDGDHKIGFTAPSPVGQAQVIHEALSVAGVAPREISYIETHGTGTELGDAIEIKALKEVFQAETGPAQFCAIGSVKPNIGHLDTAAGIIGLIKTTLAMKNQVIPVCINHETPDPKLSLEDSPFYVNTASRPWKEVSAAPKAGVSSFGIGGTNAHIILEEAPSIASDASAKQNHVFLFSAKTLKSLEDTCRNMADFFGNHSTLHPADVAYTLQTGRKHFPYRKMVVSSSLEEAAQWLRTGSSQTECKGREEVPVAFFFPAEQRDMLRIGYELYQKETRFASIIDTYLSNERILHTLAGLDLQQILAGSRHGNQERLYTVLGQFIYQCALADYLVTLGIRKEVLIAEGNGVLPAVYVSGALSMNDLIRIILIRQTWLNAAGEQQSLLAIELASLLKILPVQTPEAEMLAGGLRVSEEMLRDEEFWLSCGPASDWPQAPSLPEQENRLLIKIGMESGTDGALKGMGVVSLLRQQAYDEPADFIFYSKLGEIWTEGGTVDWQPFYFQESRKRVTLPAYAFDRQRYWHERKEQAPQTVPRKKTPEQWLYRPVWKQYYASPDYRLEDRGPDTFLLFIDDSGLGEGIQEALSAKGNRVCTVKMGAGFGRIHRDQYEIDPDNAEHYLQVFRQVFQTGHPVWKIVHMWSSREYMPDSGGFYSLLHMGKSFGMIGIHQQIQLTVVTSAFQSVMGNEVLTPSNAAATGAVHVIQQELQNVRTALIELAGEDTGKYDQAALELLLEEFIKPGPERFLAVRGRRKWVRAFEPMQMDHPADLKQKRDGVHVILGGLGGIGLTAAQALAEQGAGTLILTGRTSFPPEAEWQERLALYPGNDIINQKIRKIIELQEQGAQVYLYQVQVSDEKRMNGLFTSIEHTHGKIQGVIYSAGTVVSDFFHNSISGITREMCEAEFEAKIRGLIILERMIRGKDIEYCMVNSSISTILGGIGLAAYTAANQFMDSFVQMMNQQQNRTRWMAVDWDAWNFSASDKAGGTAANERLDQFIHPAEGGAVIKALFQVMNKTEHIVVSTTELEPRLALWVNHSRNNEPGSQRESRKELSIEQLLQERIREATGLSGMGADENFFDAGITSIDIVGMNDSIQQHINRPILISSWYEYPTIKKLAGYLQGEEKEARSTQAFDRTEIVNKGMDKLKMLRNKGRELQNG</sequence>
<dbReference type="Pfam" id="PF02801">
    <property type="entry name" value="Ketoacyl-synt_C"/>
    <property type="match status" value="1"/>
</dbReference>
<dbReference type="InterPro" id="IPR018201">
    <property type="entry name" value="Ketoacyl_synth_AS"/>
</dbReference>
<dbReference type="InterPro" id="IPR001227">
    <property type="entry name" value="Ac_transferase_dom_sf"/>
</dbReference>
<dbReference type="InterPro" id="IPR013968">
    <property type="entry name" value="PKS_KR"/>
</dbReference>
<dbReference type="SUPFAM" id="SSF47336">
    <property type="entry name" value="ACP-like"/>
    <property type="match status" value="1"/>
</dbReference>
<dbReference type="Pfam" id="PF08659">
    <property type="entry name" value="KR"/>
    <property type="match status" value="1"/>
</dbReference>
<dbReference type="InterPro" id="IPR016035">
    <property type="entry name" value="Acyl_Trfase/lysoPLipase"/>
</dbReference>
<protein>
    <submittedName>
        <fullName evidence="9">Uncharacterized protein</fullName>
    </submittedName>
</protein>
<evidence type="ECO:0000313" key="9">
    <source>
        <dbReference type="EMBL" id="CQR54161.1"/>
    </source>
</evidence>
<keyword evidence="3" id="KW-0808">Transferase</keyword>
<dbReference type="InterPro" id="IPR050091">
    <property type="entry name" value="PKS_NRPS_Biosynth_Enz"/>
</dbReference>
<dbReference type="Pfam" id="PF22621">
    <property type="entry name" value="CurL-like_PKS_C"/>
    <property type="match status" value="1"/>
</dbReference>
<dbReference type="PROSITE" id="PS50075">
    <property type="entry name" value="CARRIER"/>
    <property type="match status" value="1"/>
</dbReference>
<keyword evidence="1" id="KW-0596">Phosphopantetheine</keyword>
<dbReference type="GO" id="GO:0006633">
    <property type="term" value="P:fatty acid biosynthetic process"/>
    <property type="evidence" value="ECO:0007669"/>
    <property type="project" value="InterPro"/>
</dbReference>
<dbReference type="KEGG" id="pri:PRIO_1751"/>
<dbReference type="InterPro" id="IPR036291">
    <property type="entry name" value="NAD(P)-bd_dom_sf"/>
</dbReference>
<gene>
    <name evidence="9" type="ORF">PRIO_1751</name>
</gene>
<evidence type="ECO:0000256" key="6">
    <source>
        <dbReference type="ARBA" id="ARBA00023268"/>
    </source>
</evidence>
<dbReference type="CDD" id="cd00833">
    <property type="entry name" value="PKS"/>
    <property type="match status" value="1"/>
</dbReference>
<dbReference type="Pfam" id="PF00550">
    <property type="entry name" value="PP-binding"/>
    <property type="match status" value="1"/>
</dbReference>
<dbReference type="HOGENOM" id="CLU_000022_35_4_9"/>
<accession>A0A0E4CVH1</accession>
<dbReference type="GO" id="GO:0004315">
    <property type="term" value="F:3-oxoacyl-[acyl-carrier-protein] synthase activity"/>
    <property type="evidence" value="ECO:0007669"/>
    <property type="project" value="InterPro"/>
</dbReference>
<dbReference type="Proteomes" id="UP000033163">
    <property type="component" value="Chromosome I"/>
</dbReference>
<dbReference type="InterPro" id="IPR020841">
    <property type="entry name" value="PKS_Beta-ketoAc_synthase_dom"/>
</dbReference>
<proteinExistence type="predicted"/>
<dbReference type="Pfam" id="PF21394">
    <property type="entry name" value="Beta-ketacyl_N"/>
    <property type="match status" value="1"/>
</dbReference>
<evidence type="ECO:0000256" key="1">
    <source>
        <dbReference type="ARBA" id="ARBA00022450"/>
    </source>
</evidence>
<dbReference type="InterPro" id="IPR049490">
    <property type="entry name" value="C883_1060-like_KR_N"/>
</dbReference>
<dbReference type="InterPro" id="IPR014030">
    <property type="entry name" value="Ketoacyl_synth_N"/>
</dbReference>
<dbReference type="Gene3D" id="3.30.70.3290">
    <property type="match status" value="2"/>
</dbReference>
<dbReference type="SMART" id="SM00825">
    <property type="entry name" value="PKS_KS"/>
    <property type="match status" value="1"/>
</dbReference>
<evidence type="ECO:0000256" key="2">
    <source>
        <dbReference type="ARBA" id="ARBA00022553"/>
    </source>
</evidence>
<dbReference type="SUPFAM" id="SSF51735">
    <property type="entry name" value="NAD(P)-binding Rossmann-fold domains"/>
    <property type="match status" value="2"/>
</dbReference>
<evidence type="ECO:0000313" key="10">
    <source>
        <dbReference type="Proteomes" id="UP000033163"/>
    </source>
</evidence>
<keyword evidence="5" id="KW-0443">Lipid metabolism</keyword>
<dbReference type="InterPro" id="IPR009081">
    <property type="entry name" value="PP-bd_ACP"/>
</dbReference>
<dbReference type="RefSeq" id="WP_020431288.1">
    <property type="nucleotide sequence ID" value="NZ_AGBD01001248.1"/>
</dbReference>
<dbReference type="PATRIC" id="fig|1073571.4.peg.1836"/>
<dbReference type="InterPro" id="IPR036736">
    <property type="entry name" value="ACP-like_sf"/>
</dbReference>
<dbReference type="SMART" id="SM00822">
    <property type="entry name" value="PKS_KR"/>
    <property type="match status" value="1"/>
</dbReference>
<dbReference type="PROSITE" id="PS52004">
    <property type="entry name" value="KS3_2"/>
    <property type="match status" value="1"/>
</dbReference>
<dbReference type="Gene3D" id="1.10.1200.10">
    <property type="entry name" value="ACP-like"/>
    <property type="match status" value="1"/>
</dbReference>
<feature type="domain" description="Ketosynthase family 3 (KS3)" evidence="8">
    <location>
        <begin position="8"/>
        <end position="434"/>
    </location>
</feature>
<keyword evidence="2" id="KW-0597">Phosphoprotein</keyword>
<dbReference type="PANTHER" id="PTHR43775">
    <property type="entry name" value="FATTY ACID SYNTHASE"/>
    <property type="match status" value="1"/>
</dbReference>
<dbReference type="PROSITE" id="PS00606">
    <property type="entry name" value="KS3_1"/>
    <property type="match status" value="1"/>
</dbReference>
<dbReference type="SUPFAM" id="SSF53901">
    <property type="entry name" value="Thiolase-like"/>
    <property type="match status" value="1"/>
</dbReference>
<evidence type="ECO:0000256" key="3">
    <source>
        <dbReference type="ARBA" id="ARBA00022679"/>
    </source>
</evidence>
<name>A0A0E4CVH1_9BACL</name>
<reference evidence="10" key="1">
    <citation type="submission" date="2015-03" db="EMBL/GenBank/DDBJ databases">
        <authorList>
            <person name="Wibberg D."/>
        </authorList>
    </citation>
    <scope>NUCLEOTIDE SEQUENCE [LARGE SCALE GENOMIC DNA]</scope>
</reference>
<dbReference type="InterPro" id="IPR057326">
    <property type="entry name" value="KR_dom"/>
</dbReference>
<dbReference type="Gene3D" id="3.30.70.250">
    <property type="entry name" value="Malonyl-CoA ACP transacylase, ACP-binding"/>
    <property type="match status" value="1"/>
</dbReference>
<dbReference type="PANTHER" id="PTHR43775:SF37">
    <property type="entry name" value="SI:DKEY-61P9.11"/>
    <property type="match status" value="1"/>
</dbReference>
<evidence type="ECO:0000259" key="8">
    <source>
        <dbReference type="PROSITE" id="PS52004"/>
    </source>
</evidence>
<dbReference type="SUPFAM" id="SSF52151">
    <property type="entry name" value="FabD/lysophospholipase-like"/>
    <property type="match status" value="1"/>
</dbReference>
<dbReference type="InterPro" id="IPR014031">
    <property type="entry name" value="Ketoacyl_synth_C"/>
</dbReference>
<evidence type="ECO:0000256" key="5">
    <source>
        <dbReference type="ARBA" id="ARBA00023098"/>
    </source>
</evidence>
<dbReference type="EMBL" id="LN831776">
    <property type="protein sequence ID" value="CQR54161.1"/>
    <property type="molecule type" value="Genomic_DNA"/>
</dbReference>